<evidence type="ECO:0000256" key="1">
    <source>
        <dbReference type="SAM" id="Phobius"/>
    </source>
</evidence>
<keyword evidence="1" id="KW-0472">Membrane</keyword>
<sequence>MKKNKSNKKKIFLILWGFFFVIALIVILYILLVSLQSETFRVETNPQQEQETYNNILNKIDKEIDKLTNQQEQNPLLKYPPKANYQ</sequence>
<accession>A0ABS5VDK7</accession>
<comment type="caution">
    <text evidence="2">The sequence shown here is derived from an EMBL/GenBank/DDBJ whole genome shotgun (WGS) entry which is preliminary data.</text>
</comment>
<name>A0ABS5VDK7_9MOLU</name>
<feature type="non-terminal residue" evidence="2">
    <location>
        <position position="86"/>
    </location>
</feature>
<gene>
    <name evidence="2" type="ORF">KEC49_02400</name>
</gene>
<proteinExistence type="predicted"/>
<feature type="transmembrane region" description="Helical" evidence="1">
    <location>
        <begin position="12"/>
        <end position="32"/>
    </location>
</feature>
<keyword evidence="1" id="KW-1133">Transmembrane helix</keyword>
<keyword evidence="3" id="KW-1185">Reference proteome</keyword>
<evidence type="ECO:0000313" key="3">
    <source>
        <dbReference type="Proteomes" id="UP000707147"/>
    </source>
</evidence>
<evidence type="ECO:0008006" key="4">
    <source>
        <dbReference type="Google" id="ProtNLM"/>
    </source>
</evidence>
<dbReference type="EMBL" id="JAHFWK010000066">
    <property type="protein sequence ID" value="MBT1576989.1"/>
    <property type="molecule type" value="Genomic_DNA"/>
</dbReference>
<evidence type="ECO:0000313" key="2">
    <source>
        <dbReference type="EMBL" id="MBT1576989.1"/>
    </source>
</evidence>
<keyword evidence="1" id="KW-0812">Transmembrane</keyword>
<dbReference type="Proteomes" id="UP000707147">
    <property type="component" value="Unassembled WGS sequence"/>
</dbReference>
<protein>
    <recommendedName>
        <fullName evidence="4">Effector</fullName>
    </recommendedName>
</protein>
<organism evidence="2 3">
    <name type="scientific">'Elaeagnus angustifolia' witches'-broom phytoplasma</name>
    <dbReference type="NCBI Taxonomy" id="1538355"/>
    <lineage>
        <taxon>Bacteria</taxon>
        <taxon>Bacillati</taxon>
        <taxon>Mycoplasmatota</taxon>
        <taxon>Mollicutes</taxon>
        <taxon>Acholeplasmatales</taxon>
        <taxon>Acholeplasmataceae</taxon>
        <taxon>Candidatus Phytoplasma</taxon>
        <taxon>16SrI (Aster yellows group)</taxon>
    </lineage>
</organism>
<reference evidence="3" key="1">
    <citation type="journal article" date="2022" name="Forests">
        <title>Identification of Endophytic Microbiota of Phytoplasma-Infected Russian Olive Trees Elaeagnus angustifolia L. in the Northwest of Iran.</title>
        <authorList>
            <person name="Azizpour N."/>
            <person name="Nematollahi S."/>
            <person name="Khakvar R."/>
            <person name="Jamshidi M."/>
            <person name="Norouzi-Beirami M.H."/>
        </authorList>
    </citation>
    <scope>NUCLEOTIDE SEQUENCE [LARGE SCALE GENOMIC DNA]</scope>
    <source>
        <strain evidence="3">TBZ1</strain>
    </source>
</reference>